<protein>
    <submittedName>
        <fullName evidence="2">Uncharacterized protein</fullName>
    </submittedName>
</protein>
<reference evidence="2 3" key="1">
    <citation type="submission" date="2018-02" db="EMBL/GenBank/DDBJ databases">
        <title>Draft genome of wild Prunus yedoensis var. nudiflora.</title>
        <authorList>
            <person name="Baek S."/>
            <person name="Kim J.-H."/>
            <person name="Choi K."/>
            <person name="Kim G.-B."/>
            <person name="Cho A."/>
            <person name="Jang H."/>
            <person name="Shin C.-H."/>
            <person name="Yu H.-J."/>
            <person name="Mun J.-H."/>
        </authorList>
    </citation>
    <scope>NUCLEOTIDE SEQUENCE [LARGE SCALE GENOMIC DNA]</scope>
    <source>
        <strain evidence="3">cv. Jeju island</strain>
        <tissue evidence="2">Leaf</tissue>
    </source>
</reference>
<proteinExistence type="predicted"/>
<accession>A0A314USP8</accession>
<feature type="region of interest" description="Disordered" evidence="1">
    <location>
        <begin position="1"/>
        <end position="21"/>
    </location>
</feature>
<dbReference type="Proteomes" id="UP000250321">
    <property type="component" value="Unassembled WGS sequence"/>
</dbReference>
<gene>
    <name evidence="2" type="ORF">Pyn_01847</name>
</gene>
<evidence type="ECO:0000313" key="3">
    <source>
        <dbReference type="Proteomes" id="UP000250321"/>
    </source>
</evidence>
<evidence type="ECO:0000256" key="1">
    <source>
        <dbReference type="SAM" id="MobiDB-lite"/>
    </source>
</evidence>
<dbReference type="AlphaFoldDB" id="A0A314USP8"/>
<name>A0A314USP8_PRUYE</name>
<organism evidence="2 3">
    <name type="scientific">Prunus yedoensis var. nudiflora</name>
    <dbReference type="NCBI Taxonomy" id="2094558"/>
    <lineage>
        <taxon>Eukaryota</taxon>
        <taxon>Viridiplantae</taxon>
        <taxon>Streptophyta</taxon>
        <taxon>Embryophyta</taxon>
        <taxon>Tracheophyta</taxon>
        <taxon>Spermatophyta</taxon>
        <taxon>Magnoliopsida</taxon>
        <taxon>eudicotyledons</taxon>
        <taxon>Gunneridae</taxon>
        <taxon>Pentapetalae</taxon>
        <taxon>rosids</taxon>
        <taxon>fabids</taxon>
        <taxon>Rosales</taxon>
        <taxon>Rosaceae</taxon>
        <taxon>Amygdaloideae</taxon>
        <taxon>Amygdaleae</taxon>
        <taxon>Prunus</taxon>
    </lineage>
</organism>
<comment type="caution">
    <text evidence="2">The sequence shown here is derived from an EMBL/GenBank/DDBJ whole genome shotgun (WGS) entry which is preliminary data.</text>
</comment>
<sequence length="119" mass="13108">MPASTAAFPRWPGTPPSPRGHHAVVTQAQRHRIGAHVHALNVLPRYVPKQTVVVQKQALHPGQDRRQLTRYGVVAQIHDRALAVGWGWTPRVGPTRRDCSVATLKTGGWYGTEFEGGVH</sequence>
<keyword evidence="3" id="KW-1185">Reference proteome</keyword>
<dbReference type="EMBL" id="PJQY01003170">
    <property type="protein sequence ID" value="PQM39682.1"/>
    <property type="molecule type" value="Genomic_DNA"/>
</dbReference>
<evidence type="ECO:0000313" key="2">
    <source>
        <dbReference type="EMBL" id="PQM39682.1"/>
    </source>
</evidence>